<dbReference type="OrthoDB" id="2647950at2"/>
<dbReference type="AlphaFoldDB" id="A0A2K9NZF0"/>
<evidence type="ECO:0008006" key="3">
    <source>
        <dbReference type="Google" id="ProtNLM"/>
    </source>
</evidence>
<dbReference type="RefSeq" id="WP_102364724.1">
    <property type="nucleotide sequence ID" value="NZ_CP020991.1"/>
</dbReference>
<dbReference type="EMBL" id="CP020991">
    <property type="protein sequence ID" value="AUO18423.1"/>
    <property type="molecule type" value="Genomic_DNA"/>
</dbReference>
<dbReference type="Proteomes" id="UP000235589">
    <property type="component" value="Chromosome"/>
</dbReference>
<accession>A0A2K9NZF0</accession>
<evidence type="ECO:0000313" key="1">
    <source>
        <dbReference type="EMBL" id="AUO18423.1"/>
    </source>
</evidence>
<evidence type="ECO:0000313" key="2">
    <source>
        <dbReference type="Proteomes" id="UP000235589"/>
    </source>
</evidence>
<protein>
    <recommendedName>
        <fullName evidence="3">DUF4855 domain-containing protein</fullName>
    </recommendedName>
</protein>
<dbReference type="KEGG" id="mpec:B9O19_00239"/>
<name>A0A2K9NZF0_9FIRM</name>
<proteinExistence type="predicted"/>
<keyword evidence="2" id="KW-1185">Reference proteome</keyword>
<organism evidence="1 2">
    <name type="scientific">Monoglobus pectinilyticus</name>
    <dbReference type="NCBI Taxonomy" id="1981510"/>
    <lineage>
        <taxon>Bacteria</taxon>
        <taxon>Bacillati</taxon>
        <taxon>Bacillota</taxon>
        <taxon>Clostridia</taxon>
        <taxon>Monoglobales</taxon>
        <taxon>Monoglobaceae</taxon>
        <taxon>Monoglobus</taxon>
    </lineage>
</organism>
<reference evidence="1 2" key="1">
    <citation type="submission" date="2017-04" db="EMBL/GenBank/DDBJ databases">
        <title>Monoglobus pectinilyticus 14 draft genome.</title>
        <authorList>
            <person name="Kim C."/>
            <person name="Rosendale D.I."/>
            <person name="Kelly W.J."/>
            <person name="Tannock G.W."/>
            <person name="Patchett M.L."/>
            <person name="Jordens J.Z."/>
        </authorList>
    </citation>
    <scope>NUCLEOTIDE SEQUENCE [LARGE SCALE GENOMIC DNA]</scope>
    <source>
        <strain evidence="1 2">14</strain>
    </source>
</reference>
<gene>
    <name evidence="1" type="ORF">B9O19_00239</name>
</gene>
<sequence>MRTEFDGVGSVNADTNISRYKNSDGSNYVYTQEFFEKYFELIGNKNVAFVISVRDVDFDGYMQNNGKVEQNDLGDLSKFWDSSSLYGETSNRLSIVVNKYKNILQNMQSALTAVNGNRADKIQMPEIYLGTPHMWRYEIDDATQRTDFLNLYLDTTQNIYNSIANEFGENIITGLYYGREDPICLESNVNTYTGYANMDQISRYIHGKDKKLIWIPYCDVDTEHWENIGTIANTGKCTDNSDIFDIVMIQPGLYFSDYNDDMAADEKMLYENKVENILKSSINNTVVDGDSVIGGTKNTSTIISFEMEYDISLVTGRVHGFDNNAKVYPKQKAQNFMRTLGKYYSLIYDDMTSYGIYSGGPNEQAYLTQTLNGTNNNIHNFINHPSVYGVYNDSSKTWSDSHDGFAYDQFISTFADNRYNIKDYGKLIYDITRGLLYNVWGENGDTRVKQYLGMQ</sequence>
<dbReference type="GeneID" id="98061668"/>